<dbReference type="EMBL" id="JMCB01000003">
    <property type="protein sequence ID" value="KFE70622.1"/>
    <property type="molecule type" value="Genomic_DNA"/>
</dbReference>
<comment type="caution">
    <text evidence="1">The sequence shown here is derived from an EMBL/GenBank/DDBJ whole genome shotgun (WGS) entry which is preliminary data.</text>
</comment>
<dbReference type="STRING" id="394096.DB31_5664"/>
<dbReference type="SUPFAM" id="SSF54427">
    <property type="entry name" value="NTF2-like"/>
    <property type="match status" value="1"/>
</dbReference>
<dbReference type="Proteomes" id="UP000028725">
    <property type="component" value="Unassembled WGS sequence"/>
</dbReference>
<dbReference type="AlphaFoldDB" id="A0A085WSF9"/>
<gene>
    <name evidence="1" type="ORF">DB31_5664</name>
</gene>
<dbReference type="InterPro" id="IPR032710">
    <property type="entry name" value="NTF2-like_dom_sf"/>
</dbReference>
<dbReference type="Pfam" id="PF07366">
    <property type="entry name" value="SnoaL"/>
    <property type="match status" value="1"/>
</dbReference>
<evidence type="ECO:0000313" key="2">
    <source>
        <dbReference type="Proteomes" id="UP000028725"/>
    </source>
</evidence>
<protein>
    <recommendedName>
        <fullName evidence="3">Dienelactone hydrolase family protein</fullName>
    </recommendedName>
</protein>
<dbReference type="InterPro" id="IPR009959">
    <property type="entry name" value="Cyclase_SnoaL-like"/>
</dbReference>
<organism evidence="1 2">
    <name type="scientific">Hyalangium minutum</name>
    <dbReference type="NCBI Taxonomy" id="394096"/>
    <lineage>
        <taxon>Bacteria</taxon>
        <taxon>Pseudomonadati</taxon>
        <taxon>Myxococcota</taxon>
        <taxon>Myxococcia</taxon>
        <taxon>Myxococcales</taxon>
        <taxon>Cystobacterineae</taxon>
        <taxon>Archangiaceae</taxon>
        <taxon>Hyalangium</taxon>
    </lineage>
</organism>
<dbReference type="PANTHER" id="PTHR38436">
    <property type="entry name" value="POLYKETIDE CYCLASE SNOAL-LIKE DOMAIN"/>
    <property type="match status" value="1"/>
</dbReference>
<keyword evidence="2" id="KW-1185">Reference proteome</keyword>
<proteinExistence type="predicted"/>
<dbReference type="GO" id="GO:0030638">
    <property type="term" value="P:polyketide metabolic process"/>
    <property type="evidence" value="ECO:0007669"/>
    <property type="project" value="InterPro"/>
</dbReference>
<accession>A0A085WSF9</accession>
<dbReference type="Gene3D" id="3.10.450.50">
    <property type="match status" value="1"/>
</dbReference>
<reference evidence="1 2" key="1">
    <citation type="submission" date="2014-04" db="EMBL/GenBank/DDBJ databases">
        <title>Genome assembly of Hyalangium minutum DSM 14724.</title>
        <authorList>
            <person name="Sharma G."/>
            <person name="Subramanian S."/>
        </authorList>
    </citation>
    <scope>NUCLEOTIDE SEQUENCE [LARGE SCALE GENOMIC DNA]</scope>
    <source>
        <strain evidence="1 2">DSM 14724</strain>
    </source>
</reference>
<name>A0A085WSF9_9BACT</name>
<sequence length="177" mass="19825">MSSAEKLASSLWDKHLESEFAHKSPEEALSTMTDNPRVTIVSTMVGGRGTEELRTFYAKHFLNQLPPDLEVTSVSRTVGTHRVVDELVVKFTHSIQMDWVLPGVPPTGKYIEFAMVVVVYIENGRISAEHLYWDTASMMKQAGLITDPKLPILGAEHARNMVNNTAPLNELIHRAQR</sequence>
<evidence type="ECO:0008006" key="3">
    <source>
        <dbReference type="Google" id="ProtNLM"/>
    </source>
</evidence>
<dbReference type="PANTHER" id="PTHR38436:SF3">
    <property type="entry name" value="CARBOXYMETHYLENEBUTENOLIDASE-RELATED"/>
    <property type="match status" value="1"/>
</dbReference>
<evidence type="ECO:0000313" key="1">
    <source>
        <dbReference type="EMBL" id="KFE70622.1"/>
    </source>
</evidence>